<gene>
    <name evidence="3" type="primary">ybcA</name>
</gene>
<dbReference type="PANTHER" id="PTHR35024:SF4">
    <property type="entry name" value="POLYMER-FORMING CYTOSKELETAL PROTEIN"/>
    <property type="match status" value="1"/>
</dbReference>
<dbReference type="SMR" id="A0A649UQI1"/>
<keyword evidence="2" id="KW-0812">Transmembrane</keyword>
<dbReference type="PANTHER" id="PTHR35024">
    <property type="entry name" value="HYPOTHETICAL CYTOSOLIC PROTEIN"/>
    <property type="match status" value="1"/>
</dbReference>
<feature type="transmembrane region" description="Helical" evidence="2">
    <location>
        <begin position="12"/>
        <end position="28"/>
    </location>
</feature>
<keyword evidence="3" id="KW-0614">Plasmid</keyword>
<proteinExistence type="inferred from homology"/>
<dbReference type="Pfam" id="PF04519">
    <property type="entry name" value="Bactofilin"/>
    <property type="match status" value="1"/>
</dbReference>
<name>A0A649UQI1_ECOLX</name>
<geneLocation type="plasmid" evidence="3">
    <name>F-Tn10</name>
</geneLocation>
<evidence type="ECO:0000256" key="1">
    <source>
        <dbReference type="ARBA" id="ARBA00044755"/>
    </source>
</evidence>
<sequence>MRAYCPHYQFMLFWIASLCWFSLIVLWGTGFYSLLFYIISVLLIIILYTLYFIGENMFSKGKIKESDSTTTIISKNTSFVGDISSGEKIIIHGKINGNINTNNGVVFIDKGGVVNGRVLCEKMILNGELYGECCCSTLDVYENGFLQGEVSYRFLEIRNGGCITGIVNKVTDEVQNNVSELVKARES</sequence>
<keyword evidence="2" id="KW-1133">Transmembrane helix</keyword>
<accession>A0A649UQI1</accession>
<organism evidence="3">
    <name type="scientific">Escherichia coli</name>
    <dbReference type="NCBI Taxonomy" id="562"/>
    <lineage>
        <taxon>Bacteria</taxon>
        <taxon>Pseudomonadati</taxon>
        <taxon>Pseudomonadota</taxon>
        <taxon>Gammaproteobacteria</taxon>
        <taxon>Enterobacterales</taxon>
        <taxon>Enterobacteriaceae</taxon>
        <taxon>Escherichia</taxon>
    </lineage>
</organism>
<dbReference type="EMBL" id="MK492260">
    <property type="protein sequence ID" value="QGJ80660.1"/>
    <property type="molecule type" value="Genomic_DNA"/>
</dbReference>
<protein>
    <submittedName>
        <fullName evidence="3">YbcA</fullName>
    </submittedName>
</protein>
<feature type="transmembrane region" description="Helical" evidence="2">
    <location>
        <begin position="34"/>
        <end position="54"/>
    </location>
</feature>
<dbReference type="InterPro" id="IPR007607">
    <property type="entry name" value="BacA/B"/>
</dbReference>
<dbReference type="AlphaFoldDB" id="A0A649UQI1"/>
<evidence type="ECO:0000256" key="2">
    <source>
        <dbReference type="SAM" id="Phobius"/>
    </source>
</evidence>
<comment type="similarity">
    <text evidence="1">Belongs to the bactofilin family.</text>
</comment>
<reference evidence="3" key="1">
    <citation type="submission" date="2019-02" db="EMBL/GenBank/DDBJ databases">
        <authorList>
            <person name="Lesterlin C."/>
        </authorList>
    </citation>
    <scope>NUCLEOTIDE SEQUENCE</scope>
    <source>
        <strain evidence="3">MG1655 K12</strain>
        <plasmid evidence="3">F-Tn10</plasmid>
    </source>
</reference>
<evidence type="ECO:0000313" key="3">
    <source>
        <dbReference type="EMBL" id="QGJ80660.1"/>
    </source>
</evidence>
<keyword evidence="2" id="KW-0472">Membrane</keyword>